<gene>
    <name evidence="5" type="ORF">C463_16766</name>
</gene>
<evidence type="ECO:0000313" key="5">
    <source>
        <dbReference type="EMBL" id="ELZ39647.1"/>
    </source>
</evidence>
<dbReference type="Proteomes" id="UP000011586">
    <property type="component" value="Unassembled WGS sequence"/>
</dbReference>
<dbReference type="InterPro" id="IPR036812">
    <property type="entry name" value="NAD(P)_OxRdtase_dom_sf"/>
</dbReference>
<evidence type="ECO:0000256" key="3">
    <source>
        <dbReference type="ARBA" id="ARBA00023002"/>
    </source>
</evidence>
<sequence>MELPPVGLGTMGIDDPDAVAAALSLGYRHLDTARIYDNEAVVGGGLATWLAGDAGAAAGNRDRDDVTVATKLWIDDLAADAVGPAARESAARLGVDALDLLYVHRPRGDYDPEATLPAIDRLVDDGLVRNVGVSNFELPDLDRTIEVLGRPPAAHQTELHPLFFGPELLEHAREHGYPVVAYSPLAGGRVREIDAVVEVAEAHGTTPETVAIAWAAAKDPVVTIPKASSEAHLRANLAAADLELTGSEVAAIDAVEREAELFPE</sequence>
<dbReference type="InterPro" id="IPR018170">
    <property type="entry name" value="Aldo/ket_reductase_CS"/>
</dbReference>
<name>M0DY52_9EURY</name>
<proteinExistence type="inferred from homology"/>
<dbReference type="EMBL" id="AOJK01000077">
    <property type="protein sequence ID" value="ELZ39647.1"/>
    <property type="molecule type" value="Genomic_DNA"/>
</dbReference>
<reference evidence="5 6" key="1">
    <citation type="journal article" date="2014" name="PLoS Genet.">
        <title>Phylogenetically driven sequencing of extremely halophilic archaea reveals strategies for static and dynamic osmo-response.</title>
        <authorList>
            <person name="Becker E.A."/>
            <person name="Seitzer P.M."/>
            <person name="Tritt A."/>
            <person name="Larsen D."/>
            <person name="Krusor M."/>
            <person name="Yao A.I."/>
            <person name="Wu D."/>
            <person name="Madern D."/>
            <person name="Eisen J.A."/>
            <person name="Darling A.E."/>
            <person name="Facciotti M.T."/>
        </authorList>
    </citation>
    <scope>NUCLEOTIDE SEQUENCE [LARGE SCALE GENOMIC DNA]</scope>
    <source>
        <strain evidence="5 6">DSM 19288</strain>
    </source>
</reference>
<dbReference type="PATRIC" id="fig|1227465.4.peg.3241"/>
<organism evidence="5 6">
    <name type="scientific">Halorubrum californiense DSM 19288</name>
    <dbReference type="NCBI Taxonomy" id="1227465"/>
    <lineage>
        <taxon>Archaea</taxon>
        <taxon>Methanobacteriati</taxon>
        <taxon>Methanobacteriota</taxon>
        <taxon>Stenosarchaea group</taxon>
        <taxon>Halobacteria</taxon>
        <taxon>Halobacteriales</taxon>
        <taxon>Haloferacaceae</taxon>
        <taxon>Halorubrum</taxon>
    </lineage>
</organism>
<dbReference type="InterPro" id="IPR020471">
    <property type="entry name" value="AKR"/>
</dbReference>
<dbReference type="PROSITE" id="PS00062">
    <property type="entry name" value="ALDOKETO_REDUCTASE_2"/>
    <property type="match status" value="1"/>
</dbReference>
<dbReference type="Pfam" id="PF00248">
    <property type="entry name" value="Aldo_ket_red"/>
    <property type="match status" value="1"/>
</dbReference>
<evidence type="ECO:0000256" key="1">
    <source>
        <dbReference type="ARBA" id="ARBA00007905"/>
    </source>
</evidence>
<dbReference type="InterPro" id="IPR023210">
    <property type="entry name" value="NADP_OxRdtase_dom"/>
</dbReference>
<dbReference type="OrthoDB" id="275427at2157"/>
<keyword evidence="6" id="KW-1185">Reference proteome</keyword>
<keyword evidence="2" id="KW-0521">NADP</keyword>
<dbReference type="PIRSF" id="PIRSF000097">
    <property type="entry name" value="AKR"/>
    <property type="match status" value="1"/>
</dbReference>
<feature type="domain" description="NADP-dependent oxidoreductase" evidence="4">
    <location>
        <begin position="17"/>
        <end position="256"/>
    </location>
</feature>
<dbReference type="PROSITE" id="PS00798">
    <property type="entry name" value="ALDOKETO_REDUCTASE_1"/>
    <property type="match status" value="1"/>
</dbReference>
<comment type="caution">
    <text evidence="5">The sequence shown here is derived from an EMBL/GenBank/DDBJ whole genome shotgun (WGS) entry which is preliminary data.</text>
</comment>
<accession>M0DY52</accession>
<protein>
    <submittedName>
        <fullName evidence="5">Aldo/keto reductase</fullName>
    </submittedName>
</protein>
<dbReference type="PANTHER" id="PTHR43827:SF3">
    <property type="entry name" value="NADP-DEPENDENT OXIDOREDUCTASE DOMAIN-CONTAINING PROTEIN"/>
    <property type="match status" value="1"/>
</dbReference>
<dbReference type="STRING" id="1227465.C463_16766"/>
<evidence type="ECO:0000313" key="6">
    <source>
        <dbReference type="Proteomes" id="UP000011586"/>
    </source>
</evidence>
<comment type="similarity">
    <text evidence="1">Belongs to the aldo/keto reductase family.</text>
</comment>
<evidence type="ECO:0000256" key="2">
    <source>
        <dbReference type="ARBA" id="ARBA00022857"/>
    </source>
</evidence>
<dbReference type="AlphaFoldDB" id="M0DY52"/>
<evidence type="ECO:0000259" key="4">
    <source>
        <dbReference type="Pfam" id="PF00248"/>
    </source>
</evidence>
<dbReference type="RefSeq" id="WP_008445983.1">
    <property type="nucleotide sequence ID" value="NZ_AOJK01000077.1"/>
</dbReference>
<dbReference type="Gene3D" id="3.20.20.100">
    <property type="entry name" value="NADP-dependent oxidoreductase domain"/>
    <property type="match status" value="1"/>
</dbReference>
<dbReference type="PRINTS" id="PR00069">
    <property type="entry name" value="ALDKETRDTASE"/>
</dbReference>
<dbReference type="PANTHER" id="PTHR43827">
    <property type="entry name" value="2,5-DIKETO-D-GLUCONIC ACID REDUCTASE"/>
    <property type="match status" value="1"/>
</dbReference>
<dbReference type="SUPFAM" id="SSF51430">
    <property type="entry name" value="NAD(P)-linked oxidoreductase"/>
    <property type="match status" value="1"/>
</dbReference>
<keyword evidence="3" id="KW-0560">Oxidoreductase</keyword>
<dbReference type="GO" id="GO:0016616">
    <property type="term" value="F:oxidoreductase activity, acting on the CH-OH group of donors, NAD or NADP as acceptor"/>
    <property type="evidence" value="ECO:0007669"/>
    <property type="project" value="UniProtKB-ARBA"/>
</dbReference>